<dbReference type="AlphaFoldDB" id="A0A2U2CCB4"/>
<protein>
    <submittedName>
        <fullName evidence="2">Ornithine cyclodeaminase</fullName>
    </submittedName>
</protein>
<evidence type="ECO:0000313" key="3">
    <source>
        <dbReference type="Proteomes" id="UP000244940"/>
    </source>
</evidence>
<dbReference type="PANTHER" id="PTHR13812">
    <property type="entry name" value="KETIMINE REDUCTASE MU-CRYSTALLIN"/>
    <property type="match status" value="1"/>
</dbReference>
<dbReference type="Proteomes" id="UP000244940">
    <property type="component" value="Unassembled WGS sequence"/>
</dbReference>
<dbReference type="Pfam" id="PF02423">
    <property type="entry name" value="OCD_Mu_crystall"/>
    <property type="match status" value="1"/>
</dbReference>
<dbReference type="GeneID" id="94364679"/>
<comment type="similarity">
    <text evidence="1">Belongs to the ornithine cyclodeaminase/mu-crystallin family.</text>
</comment>
<proteinExistence type="inferred from homology"/>
<dbReference type="PANTHER" id="PTHR13812:SF19">
    <property type="entry name" value="KETIMINE REDUCTASE MU-CRYSTALLIN"/>
    <property type="match status" value="1"/>
</dbReference>
<dbReference type="EMBL" id="QEYD01000004">
    <property type="protein sequence ID" value="PWE29535.1"/>
    <property type="molecule type" value="Genomic_DNA"/>
</dbReference>
<dbReference type="FunFam" id="3.40.50.720:FF:000311">
    <property type="entry name" value="Ornithine cyclodeaminase"/>
    <property type="match status" value="1"/>
</dbReference>
<reference evidence="2 3" key="1">
    <citation type="submission" date="2018-05" db="EMBL/GenBank/DDBJ databases">
        <title>Pararhodobacter marina sp. nov., isolated from deep-sea water of the Indian Ocean.</title>
        <authorList>
            <person name="Lai Q.Sr."/>
            <person name="Liu X."/>
            <person name="Shao Z."/>
        </authorList>
    </citation>
    <scope>NUCLEOTIDE SEQUENCE [LARGE SCALE GENOMIC DNA]</scope>
    <source>
        <strain evidence="2 3">CIC4N-9</strain>
    </source>
</reference>
<comment type="caution">
    <text evidence="2">The sequence shown here is derived from an EMBL/GenBank/DDBJ whole genome shotgun (WGS) entry which is preliminary data.</text>
</comment>
<dbReference type="InterPro" id="IPR003462">
    <property type="entry name" value="ODC_Mu_crystall"/>
</dbReference>
<sequence length="324" mass="33565">MRVLSNADVAALLPMDEAIAVIDTTMRSVSKGDAELPLRHVVPVGGRNLMGVMSGALGDPACYGVKLVSLFPGNPAKGLSGHRGAVVLFDSEEGGAVAMMDAGLLTAIRTAAASAVATRALARPDASRLTIIGTGEQAEHHLAAMLAVRDIGTVRIVGRRAEKAAAFADHARSLFPALDITHGTDAQAAVDGADIVCTVTNAATPVLRGDWLEPGQHLNIVGASMPGKREIDDAVLQRAELFFDYRPSLLAQAEEIISGLKAGTITEADLKSEIGAVLAGGQGRSDAQAITLYRSLGIVAQDLAAARHVLARAEAENRGTAVDF</sequence>
<accession>A0A2U2CCB4</accession>
<dbReference type="RefSeq" id="WP_109532649.1">
    <property type="nucleotide sequence ID" value="NZ_QEYD01000004.1"/>
</dbReference>
<keyword evidence="3" id="KW-1185">Reference proteome</keyword>
<dbReference type="InterPro" id="IPR023401">
    <property type="entry name" value="ODC_N"/>
</dbReference>
<dbReference type="Gene3D" id="3.30.1780.10">
    <property type="entry name" value="ornithine cyclodeaminase, domain 1"/>
    <property type="match status" value="1"/>
</dbReference>
<dbReference type="SUPFAM" id="SSF51735">
    <property type="entry name" value="NAD(P)-binding Rossmann-fold domains"/>
    <property type="match status" value="1"/>
</dbReference>
<dbReference type="GO" id="GO:0019752">
    <property type="term" value="P:carboxylic acid metabolic process"/>
    <property type="evidence" value="ECO:0007669"/>
    <property type="project" value="UniProtKB-ARBA"/>
</dbReference>
<organism evidence="2 3">
    <name type="scientific">Pararhodobacter marinus</name>
    <dbReference type="NCBI Taxonomy" id="2184063"/>
    <lineage>
        <taxon>Bacteria</taxon>
        <taxon>Pseudomonadati</taxon>
        <taxon>Pseudomonadota</taxon>
        <taxon>Alphaproteobacteria</taxon>
        <taxon>Rhodobacterales</taxon>
        <taxon>Paracoccaceae</taxon>
        <taxon>Pararhodobacter</taxon>
    </lineage>
</organism>
<gene>
    <name evidence="2" type="ORF">C4N9_07245</name>
</gene>
<name>A0A2U2CCB4_9RHOB</name>
<dbReference type="Gene3D" id="3.40.50.720">
    <property type="entry name" value="NAD(P)-binding Rossmann-like Domain"/>
    <property type="match status" value="1"/>
</dbReference>
<dbReference type="InterPro" id="IPR036291">
    <property type="entry name" value="NAD(P)-bd_dom_sf"/>
</dbReference>
<dbReference type="OrthoDB" id="9785971at2"/>
<dbReference type="GO" id="GO:0005737">
    <property type="term" value="C:cytoplasm"/>
    <property type="evidence" value="ECO:0007669"/>
    <property type="project" value="TreeGrafter"/>
</dbReference>
<evidence type="ECO:0000313" key="2">
    <source>
        <dbReference type="EMBL" id="PWE29535.1"/>
    </source>
</evidence>
<evidence type="ECO:0000256" key="1">
    <source>
        <dbReference type="ARBA" id="ARBA00008903"/>
    </source>
</evidence>
<dbReference type="GO" id="GO:0016491">
    <property type="term" value="F:oxidoreductase activity"/>
    <property type="evidence" value="ECO:0007669"/>
    <property type="project" value="UniProtKB-ARBA"/>
</dbReference>
<dbReference type="PIRSF" id="PIRSF001439">
    <property type="entry name" value="CryM"/>
    <property type="match status" value="1"/>
</dbReference>